<dbReference type="PANTHER" id="PTHR30268">
    <property type="entry name" value="L-RHAMNOSE ISOMERASE"/>
    <property type="match status" value="1"/>
</dbReference>
<dbReference type="InterPro" id="IPR009308">
    <property type="entry name" value="Rhamnose_isomerase"/>
</dbReference>
<feature type="binding site" evidence="6">
    <location>
        <position position="264"/>
    </location>
    <ligand>
        <name>Mn(2+)</name>
        <dbReference type="ChEBI" id="CHEBI:29035"/>
    </ligand>
</feature>
<dbReference type="UniPathway" id="UPA00541">
    <property type="reaction ID" value="UER00601"/>
</dbReference>
<feature type="binding site" evidence="6">
    <location>
        <position position="296"/>
    </location>
    <ligand>
        <name>Mn(2+)</name>
        <dbReference type="ChEBI" id="CHEBI:29035"/>
    </ligand>
</feature>
<name>S0FRN7_RUMCE</name>
<keyword evidence="3 6" id="KW-0464">Manganese</keyword>
<reference evidence="7 8" key="1">
    <citation type="journal article" date="2013" name="Genome Announc.">
        <title>Draft Genome Sequence of the Cellulolytic, Mesophilic, Anaerobic Bacterium Clostridium termitidis Strain CT1112 (DSM 5398).</title>
        <authorList>
            <person name="Lal S."/>
            <person name="Ramachandran U."/>
            <person name="Zhang X."/>
            <person name="Munir R."/>
            <person name="Sparling R."/>
            <person name="Levin D.B."/>
        </authorList>
    </citation>
    <scope>NUCLEOTIDE SEQUENCE [LARGE SCALE GENOMIC DNA]</scope>
    <source>
        <strain evidence="7 8">CT1112</strain>
    </source>
</reference>
<proteinExistence type="inferred from homology"/>
<evidence type="ECO:0000313" key="8">
    <source>
        <dbReference type="Proteomes" id="UP000014155"/>
    </source>
</evidence>
<dbReference type="HAMAP" id="MF_00541">
    <property type="entry name" value="RhaA"/>
    <property type="match status" value="1"/>
</dbReference>
<dbReference type="GO" id="GO:0005737">
    <property type="term" value="C:cytoplasm"/>
    <property type="evidence" value="ECO:0007669"/>
    <property type="project" value="UniProtKB-SubCell"/>
</dbReference>
<protein>
    <recommendedName>
        <fullName evidence="6">L-rhamnose isomerase</fullName>
        <ecNumber evidence="6">5.3.1.14</ecNumber>
    </recommendedName>
</protein>
<dbReference type="InterPro" id="IPR036237">
    <property type="entry name" value="Xyl_isomerase-like_sf"/>
</dbReference>
<dbReference type="SUPFAM" id="SSF51658">
    <property type="entry name" value="Xylose isomerase-like"/>
    <property type="match status" value="1"/>
</dbReference>
<dbReference type="RefSeq" id="WP_004626898.1">
    <property type="nucleotide sequence ID" value="NZ_AORV01000042.1"/>
</dbReference>
<dbReference type="EMBL" id="AORV01000042">
    <property type="protein sequence ID" value="EMS71168.1"/>
    <property type="molecule type" value="Genomic_DNA"/>
</dbReference>
<dbReference type="GO" id="GO:0019324">
    <property type="term" value="P:L-lyxose metabolic process"/>
    <property type="evidence" value="ECO:0007669"/>
    <property type="project" value="TreeGrafter"/>
</dbReference>
<comment type="cofactor">
    <cofactor evidence="6">
        <name>Mn(2+)</name>
        <dbReference type="ChEBI" id="CHEBI:29035"/>
    </cofactor>
    <text evidence="6">Binds 1 Mn(2+) ion per subunit.</text>
</comment>
<keyword evidence="2 6" id="KW-0479">Metal-binding</keyword>
<dbReference type="EC" id="5.3.1.14" evidence="6"/>
<keyword evidence="1 6" id="KW-0963">Cytoplasm</keyword>
<gene>
    <name evidence="6" type="primary">rhaA</name>
    <name evidence="7" type="ORF">CTER_3050</name>
</gene>
<comment type="function">
    <text evidence="6">Catalyzes the interconversion of L-rhamnose and L-rhamnulose.</text>
</comment>
<dbReference type="GO" id="GO:0030145">
    <property type="term" value="F:manganese ion binding"/>
    <property type="evidence" value="ECO:0007669"/>
    <property type="project" value="UniProtKB-UniRule"/>
</dbReference>
<evidence type="ECO:0000256" key="2">
    <source>
        <dbReference type="ARBA" id="ARBA00022723"/>
    </source>
</evidence>
<evidence type="ECO:0000256" key="1">
    <source>
        <dbReference type="ARBA" id="ARBA00022490"/>
    </source>
</evidence>
<dbReference type="PATRIC" id="fig|1195236.3.peg.3276"/>
<comment type="catalytic activity">
    <reaction evidence="6">
        <text>L-rhamnopyranose = L-rhamnulose</text>
        <dbReference type="Rhea" id="RHEA:23160"/>
        <dbReference type="ChEBI" id="CHEBI:17897"/>
        <dbReference type="ChEBI" id="CHEBI:62346"/>
        <dbReference type="EC" id="5.3.1.14"/>
    </reaction>
</comment>
<comment type="similarity">
    <text evidence="6">Belongs to the rhamnose isomerase family.</text>
</comment>
<comment type="pathway">
    <text evidence="6">Carbohydrate degradation; L-rhamnose degradation; glycerone phosphate from L-rhamnose: step 1/3.</text>
</comment>
<accession>S0FRN7</accession>
<evidence type="ECO:0000313" key="7">
    <source>
        <dbReference type="EMBL" id="EMS71168.1"/>
    </source>
</evidence>
<evidence type="ECO:0000256" key="4">
    <source>
        <dbReference type="ARBA" id="ARBA00023235"/>
    </source>
</evidence>
<dbReference type="Pfam" id="PF06134">
    <property type="entry name" value="RhaA"/>
    <property type="match status" value="1"/>
</dbReference>
<dbReference type="AlphaFoldDB" id="S0FRN7"/>
<dbReference type="GO" id="GO:0008740">
    <property type="term" value="F:L-rhamnose isomerase activity"/>
    <property type="evidence" value="ECO:0007669"/>
    <property type="project" value="UniProtKB-UniRule"/>
</dbReference>
<organism evidence="7 8">
    <name type="scientific">Ruminiclostridium cellobioparum subsp. termitidis CT1112</name>
    <dbReference type="NCBI Taxonomy" id="1195236"/>
    <lineage>
        <taxon>Bacteria</taxon>
        <taxon>Bacillati</taxon>
        <taxon>Bacillota</taxon>
        <taxon>Clostridia</taxon>
        <taxon>Eubacteriales</taxon>
        <taxon>Oscillospiraceae</taxon>
        <taxon>Ruminiclostridium</taxon>
    </lineage>
</organism>
<dbReference type="Proteomes" id="UP000014155">
    <property type="component" value="Unassembled WGS sequence"/>
</dbReference>
<comment type="subcellular location">
    <subcellularLocation>
        <location evidence="6">Cytoplasm</location>
    </subcellularLocation>
</comment>
<evidence type="ECO:0000256" key="6">
    <source>
        <dbReference type="HAMAP-Rule" id="MF_00541"/>
    </source>
</evidence>
<dbReference type="eggNOG" id="COG4806">
    <property type="taxonomic scope" value="Bacteria"/>
</dbReference>
<comment type="caution">
    <text evidence="7">The sequence shown here is derived from an EMBL/GenBank/DDBJ whole genome shotgun (WGS) entry which is preliminary data.</text>
</comment>
<feature type="binding site" evidence="6">
    <location>
        <position position="298"/>
    </location>
    <ligand>
        <name>Mn(2+)</name>
        <dbReference type="ChEBI" id="CHEBI:29035"/>
    </ligand>
</feature>
<evidence type="ECO:0000256" key="3">
    <source>
        <dbReference type="ARBA" id="ARBA00023211"/>
    </source>
</evidence>
<keyword evidence="4 6" id="KW-0413">Isomerase</keyword>
<dbReference type="NCBIfam" id="NF002203">
    <property type="entry name" value="PRK01076.1"/>
    <property type="match status" value="1"/>
</dbReference>
<keyword evidence="5 6" id="KW-0684">Rhamnose metabolism</keyword>
<dbReference type="InterPro" id="IPR050337">
    <property type="entry name" value="L-rhamnose_isomerase"/>
</dbReference>
<dbReference type="PANTHER" id="PTHR30268:SF0">
    <property type="entry name" value="L-RHAMNOSE ISOMERASE"/>
    <property type="match status" value="1"/>
</dbReference>
<dbReference type="STRING" id="1195236.CTER_3050"/>
<sequence length="409" mass="46648">MGSILQNYEAAKSVYAELGVDTDKAMERLDGVSLSVHCWQIDDLKGFENPDAVLSGGIAAFGGAPGKPESREQYIEQIDRALGLIPGRKKLALHAVYLDRPGDGDVPRNSLEPKHFKFWVDFAKYRNIGLDFNPTYFSHPKAEDGFTLSSANEEIRKFWVEHGICCREIGEYFGKELEQTCITNHWIPDGYKDYTVDKLSPRLRLKQSLDEIFARSIDPKYNIDSVESKLFGLGSESYVTGSHEFYSNYVACRKNCIICMDTGHFHPTEEVSAKLSSYLAFNQEILLHVSRPVRWDSDHVVMLDDETKAIMREIVYCNALDRVHVGLDFFDASINRIAATAIGARNAKKAMLLALLEPREKLVKYEHEGNFTGRLALFEELKSYPFGFVWDMYCEKHSVKTYNWFEDII</sequence>
<dbReference type="GO" id="GO:0019301">
    <property type="term" value="P:rhamnose catabolic process"/>
    <property type="evidence" value="ECO:0007669"/>
    <property type="project" value="UniProtKB-UniRule"/>
</dbReference>
<dbReference type="Gene3D" id="3.20.20.150">
    <property type="entry name" value="Divalent-metal-dependent TIM barrel enzymes"/>
    <property type="match status" value="1"/>
</dbReference>
<keyword evidence="8" id="KW-1185">Reference proteome</keyword>
<evidence type="ECO:0000256" key="5">
    <source>
        <dbReference type="ARBA" id="ARBA00023308"/>
    </source>
</evidence>